<dbReference type="Pfam" id="PF13976">
    <property type="entry name" value="gag_pre-integrs"/>
    <property type="match status" value="1"/>
</dbReference>
<name>A0A6L2KJK8_TANCI</name>
<evidence type="ECO:0000313" key="5">
    <source>
        <dbReference type="EMBL" id="GEU49683.1"/>
    </source>
</evidence>
<accession>A0A6L2KJK8</accession>
<reference evidence="5" key="1">
    <citation type="journal article" date="2019" name="Sci. Rep.">
        <title>Draft genome of Tanacetum cinerariifolium, the natural source of mosquito coil.</title>
        <authorList>
            <person name="Yamashiro T."/>
            <person name="Shiraishi A."/>
            <person name="Satake H."/>
            <person name="Nakayama K."/>
        </authorList>
    </citation>
    <scope>NUCLEOTIDE SEQUENCE</scope>
</reference>
<dbReference type="AlphaFoldDB" id="A0A6L2KJK8"/>
<dbReference type="InterPro" id="IPR013103">
    <property type="entry name" value="RVT_2"/>
</dbReference>
<feature type="region of interest" description="Disordered" evidence="1">
    <location>
        <begin position="976"/>
        <end position="1007"/>
    </location>
</feature>
<evidence type="ECO:0000259" key="4">
    <source>
        <dbReference type="Pfam" id="PF22936"/>
    </source>
</evidence>
<proteinExistence type="predicted"/>
<dbReference type="Pfam" id="PF22936">
    <property type="entry name" value="Pol_BBD"/>
    <property type="match status" value="1"/>
</dbReference>
<dbReference type="InterPro" id="IPR025724">
    <property type="entry name" value="GAG-pre-integrase_dom"/>
</dbReference>
<feature type="domain" description="Retrovirus-related Pol polyprotein from transposon TNT 1-94-like beta-barrel" evidence="4">
    <location>
        <begin position="50"/>
        <end position="94"/>
    </location>
</feature>
<feature type="compositionally biased region" description="Low complexity" evidence="1">
    <location>
        <begin position="632"/>
        <end position="643"/>
    </location>
</feature>
<evidence type="ECO:0000259" key="3">
    <source>
        <dbReference type="Pfam" id="PF13976"/>
    </source>
</evidence>
<dbReference type="Pfam" id="PF07727">
    <property type="entry name" value="RVT_2"/>
    <property type="match status" value="1"/>
</dbReference>
<feature type="non-terminal residue" evidence="5">
    <location>
        <position position="1"/>
    </location>
</feature>
<feature type="region of interest" description="Disordered" evidence="1">
    <location>
        <begin position="609"/>
        <end position="643"/>
    </location>
</feature>
<feature type="region of interest" description="Disordered" evidence="1">
    <location>
        <begin position="680"/>
        <end position="704"/>
    </location>
</feature>
<organism evidence="5">
    <name type="scientific">Tanacetum cinerariifolium</name>
    <name type="common">Dalmatian daisy</name>
    <name type="synonym">Chrysanthemum cinerariifolium</name>
    <dbReference type="NCBI Taxonomy" id="118510"/>
    <lineage>
        <taxon>Eukaryota</taxon>
        <taxon>Viridiplantae</taxon>
        <taxon>Streptophyta</taxon>
        <taxon>Embryophyta</taxon>
        <taxon>Tracheophyta</taxon>
        <taxon>Spermatophyta</taxon>
        <taxon>Magnoliopsida</taxon>
        <taxon>eudicotyledons</taxon>
        <taxon>Gunneridae</taxon>
        <taxon>Pentapetalae</taxon>
        <taxon>asterids</taxon>
        <taxon>campanulids</taxon>
        <taxon>Asterales</taxon>
        <taxon>Asteraceae</taxon>
        <taxon>Asteroideae</taxon>
        <taxon>Anthemideae</taxon>
        <taxon>Anthemidinae</taxon>
        <taxon>Tanacetum</taxon>
    </lineage>
</organism>
<gene>
    <name evidence="5" type="ORF">Tci_021661</name>
</gene>
<feature type="compositionally biased region" description="Polar residues" evidence="1">
    <location>
        <begin position="609"/>
        <end position="618"/>
    </location>
</feature>
<sequence>ATVRPIENKTIKVETIKKPVVKPQRVGFGSLDRTQLTKGNSQNHIDDKDYWDSGCSRHMTGNISYLFDYEPFDRGYVSFGQGRCKITGKGTIKTGRDFKLIDDTNVLLRTLRQHNMYSIDLNNNVPHKDLTCLVAKASADECILWHRRLGHLNIKTMNRVLVNKSQNKTPYELFNSRTPAIGFLKTFGCHVMIFNTLDNLRKFEAKGDEDFLENKAIEKGAGPNWLFVIDYLTNSMNYVPVVGAADAPESSGNLNPTASTINPQADPMDTLALETLIPNVSSPVPTACLNDSPELSSDTRLISKRVTSQDDTPSLDHILTLTNMFEDIYGVTTNTNDTHGEEADIGNMETTITASPTLTLRIHMDHPKSQIIGPVDTPVNTRTKGTINQTLFIKRQRGDFILVQVHVDDIIFGSSNPHLCREFKALMHEKFQMSAMGELNFFLGLQVLQKEDGIFLSQDKIETTEEGTKILATIDGMLRTVSESSIRRNIKLNDEAGISSLPDAELFENPTLIGYNISPNQKFTFQKGQFSCQWKYLIHTIMQCLSLKIMGSTSLVEIFPLLLMAQFGQITQTDTYVVPFHTRKMFTTLRVNNPSFSGRTVPLFDSMMVSQGEDSGTPTEPHHTPSYEAQQTSPTTHSSPSLLPVTTELLPTVIPSDKPPLRQYTRRARIAQTLALPPVANEPASPIKDVSQGEACPTDSGLEVDQDRANIPKTSTLPSDSTPRVTSLATDEGTQELEINSLKPKIKLLEDKDGRVAEQSRDDALIKRRRLDEGEEVAERVSDDTEEMETVLTSMDATSILTSGGVQVVPTAVKVTTATVSIPTSSGVVSTASLTIPTTAPIFTTATDSTPYTRRKGKEKMVESDTPKKKMLQEQIDVQIMIDGLNRNNETVVKYLQEYHQFATELPIGRRIELISDLVKYQDNYANAKHFKGMTLEEIKEKFDPVWKQIQEFIPIGSKEESERLKRKGIRYRNIHASGKGLPPQEGSGDSYDMLQTSSGELLSDGK</sequence>
<comment type="caution">
    <text evidence="5">The sequence shown here is derived from an EMBL/GenBank/DDBJ whole genome shotgun (WGS) entry which is preliminary data.</text>
</comment>
<feature type="compositionally biased region" description="Basic and acidic residues" evidence="1">
    <location>
        <begin position="859"/>
        <end position="868"/>
    </location>
</feature>
<evidence type="ECO:0000256" key="1">
    <source>
        <dbReference type="SAM" id="MobiDB-lite"/>
    </source>
</evidence>
<dbReference type="InterPro" id="IPR054722">
    <property type="entry name" value="PolX-like_BBD"/>
</dbReference>
<feature type="domain" description="Reverse transcriptase Ty1/copia-type" evidence="2">
    <location>
        <begin position="386"/>
        <end position="459"/>
    </location>
</feature>
<dbReference type="EMBL" id="BKCJ010002600">
    <property type="protein sequence ID" value="GEU49683.1"/>
    <property type="molecule type" value="Genomic_DNA"/>
</dbReference>
<protein>
    <submittedName>
        <fullName evidence="5">Putative ribonuclease H-like domain-containing protein</fullName>
    </submittedName>
</protein>
<feature type="region of interest" description="Disordered" evidence="1">
    <location>
        <begin position="847"/>
        <end position="868"/>
    </location>
</feature>
<evidence type="ECO:0000259" key="2">
    <source>
        <dbReference type="Pfam" id="PF07727"/>
    </source>
</evidence>
<feature type="domain" description="GAG-pre-integrase" evidence="3">
    <location>
        <begin position="115"/>
        <end position="161"/>
    </location>
</feature>